<feature type="binding site" evidence="9">
    <location>
        <begin position="495"/>
        <end position="502"/>
    </location>
    <ligand>
        <name>ATP</name>
        <dbReference type="ChEBI" id="CHEBI:30616"/>
    </ligand>
</feature>
<feature type="region of interest" description="Disordered" evidence="10">
    <location>
        <begin position="742"/>
        <end position="761"/>
    </location>
</feature>
<proteinExistence type="predicted"/>
<evidence type="ECO:0000256" key="10">
    <source>
        <dbReference type="SAM" id="MobiDB-lite"/>
    </source>
</evidence>
<keyword evidence="8 11" id="KW-0472">Membrane</keyword>
<feature type="domain" description="FtsK" evidence="12">
    <location>
        <begin position="1121"/>
        <end position="1304"/>
    </location>
</feature>
<keyword evidence="3 11" id="KW-0812">Transmembrane</keyword>
<comment type="caution">
    <text evidence="13">The sequence shown here is derived from an EMBL/GenBank/DDBJ whole genome shotgun (WGS) entry which is preliminary data.</text>
</comment>
<dbReference type="InterPro" id="IPR050206">
    <property type="entry name" value="FtsK/SpoIIIE/SftA"/>
</dbReference>
<evidence type="ECO:0000313" key="14">
    <source>
        <dbReference type="Proteomes" id="UP000612808"/>
    </source>
</evidence>
<organism evidence="13 14">
    <name type="scientific">Actinocatenispora rupis</name>
    <dbReference type="NCBI Taxonomy" id="519421"/>
    <lineage>
        <taxon>Bacteria</taxon>
        <taxon>Bacillati</taxon>
        <taxon>Actinomycetota</taxon>
        <taxon>Actinomycetes</taxon>
        <taxon>Micromonosporales</taxon>
        <taxon>Micromonosporaceae</taxon>
        <taxon>Actinocatenispora</taxon>
    </lineage>
</organism>
<dbReference type="InterPro" id="IPR002543">
    <property type="entry name" value="FtsK_dom"/>
</dbReference>
<evidence type="ECO:0000256" key="6">
    <source>
        <dbReference type="ARBA" id="ARBA00022840"/>
    </source>
</evidence>
<protein>
    <submittedName>
        <fullName evidence="13">Type VII secretion protein EccC</fullName>
    </submittedName>
</protein>
<dbReference type="InterPro" id="IPR003593">
    <property type="entry name" value="AAA+_ATPase"/>
</dbReference>
<comment type="subcellular location">
    <subcellularLocation>
        <location evidence="1">Cell membrane</location>
        <topology evidence="1">Multi-pass membrane protein</topology>
    </subcellularLocation>
</comment>
<keyword evidence="7 11" id="KW-1133">Transmembrane helix</keyword>
<evidence type="ECO:0000259" key="12">
    <source>
        <dbReference type="PROSITE" id="PS50901"/>
    </source>
</evidence>
<evidence type="ECO:0000256" key="7">
    <source>
        <dbReference type="ARBA" id="ARBA00022989"/>
    </source>
</evidence>
<accession>A0A8J3ND60</accession>
<evidence type="ECO:0000256" key="2">
    <source>
        <dbReference type="ARBA" id="ARBA00022475"/>
    </source>
</evidence>
<keyword evidence="2" id="KW-1003">Cell membrane</keyword>
<dbReference type="EMBL" id="BOMB01000036">
    <property type="protein sequence ID" value="GID15019.1"/>
    <property type="molecule type" value="Genomic_DNA"/>
</dbReference>
<dbReference type="PANTHER" id="PTHR22683:SF1">
    <property type="entry name" value="TYPE VII SECRETION SYSTEM PROTEIN ESSC"/>
    <property type="match status" value="1"/>
</dbReference>
<evidence type="ECO:0000256" key="3">
    <source>
        <dbReference type="ARBA" id="ARBA00022692"/>
    </source>
</evidence>
<evidence type="ECO:0000256" key="9">
    <source>
        <dbReference type="PROSITE-ProRule" id="PRU00289"/>
    </source>
</evidence>
<evidence type="ECO:0000256" key="11">
    <source>
        <dbReference type="SAM" id="Phobius"/>
    </source>
</evidence>
<keyword evidence="5 9" id="KW-0547">Nucleotide-binding</keyword>
<dbReference type="SUPFAM" id="SSF52540">
    <property type="entry name" value="P-loop containing nucleoside triphosphate hydrolases"/>
    <property type="match status" value="3"/>
</dbReference>
<evidence type="ECO:0000256" key="5">
    <source>
        <dbReference type="ARBA" id="ARBA00022741"/>
    </source>
</evidence>
<reference evidence="13" key="1">
    <citation type="submission" date="2021-01" db="EMBL/GenBank/DDBJ databases">
        <title>Whole genome shotgun sequence of Actinocatenispora rupis NBRC 107355.</title>
        <authorList>
            <person name="Komaki H."/>
            <person name="Tamura T."/>
        </authorList>
    </citation>
    <scope>NUCLEOTIDE SEQUENCE</scope>
    <source>
        <strain evidence="13">NBRC 107355</strain>
    </source>
</reference>
<evidence type="ECO:0000313" key="13">
    <source>
        <dbReference type="EMBL" id="GID15019.1"/>
    </source>
</evidence>
<feature type="domain" description="FtsK" evidence="12">
    <location>
        <begin position="833"/>
        <end position="1025"/>
    </location>
</feature>
<dbReference type="GO" id="GO:0005524">
    <property type="term" value="F:ATP binding"/>
    <property type="evidence" value="ECO:0007669"/>
    <property type="project" value="UniProtKB-UniRule"/>
</dbReference>
<dbReference type="InterPro" id="IPR027417">
    <property type="entry name" value="P-loop_NTPase"/>
</dbReference>
<feature type="transmembrane region" description="Helical" evidence="11">
    <location>
        <begin position="39"/>
        <end position="60"/>
    </location>
</feature>
<dbReference type="Pfam" id="PF01580">
    <property type="entry name" value="FtsK_SpoIIIE"/>
    <property type="match status" value="3"/>
</dbReference>
<dbReference type="PROSITE" id="PS50901">
    <property type="entry name" value="FTSK"/>
    <property type="match status" value="3"/>
</dbReference>
<dbReference type="GO" id="GO:0005886">
    <property type="term" value="C:plasma membrane"/>
    <property type="evidence" value="ECO:0007669"/>
    <property type="project" value="UniProtKB-SubCell"/>
</dbReference>
<dbReference type="Proteomes" id="UP000612808">
    <property type="component" value="Unassembled WGS sequence"/>
</dbReference>
<keyword evidence="14" id="KW-1185">Reference proteome</keyword>
<feature type="binding site" evidence="9">
    <location>
        <begin position="1140"/>
        <end position="1147"/>
    </location>
    <ligand>
        <name>ATP</name>
        <dbReference type="ChEBI" id="CHEBI:30616"/>
    </ligand>
</feature>
<dbReference type="SMART" id="SM00382">
    <property type="entry name" value="AAA"/>
    <property type="match status" value="3"/>
</dbReference>
<dbReference type="Gene3D" id="3.40.50.300">
    <property type="entry name" value="P-loop containing nucleotide triphosphate hydrolases"/>
    <property type="match status" value="4"/>
</dbReference>
<keyword evidence="6 9" id="KW-0067">ATP-binding</keyword>
<evidence type="ECO:0000256" key="4">
    <source>
        <dbReference type="ARBA" id="ARBA00022737"/>
    </source>
</evidence>
<dbReference type="PANTHER" id="PTHR22683">
    <property type="entry name" value="SPORULATION PROTEIN RELATED"/>
    <property type="match status" value="1"/>
</dbReference>
<dbReference type="InterPro" id="IPR023837">
    <property type="entry name" value="EccCb-like_Actinobacteria"/>
</dbReference>
<evidence type="ECO:0000256" key="1">
    <source>
        <dbReference type="ARBA" id="ARBA00004651"/>
    </source>
</evidence>
<evidence type="ECO:0000256" key="8">
    <source>
        <dbReference type="ARBA" id="ARBA00023136"/>
    </source>
</evidence>
<feature type="binding site" evidence="9">
    <location>
        <begin position="851"/>
        <end position="858"/>
    </location>
    <ligand>
        <name>ATP</name>
        <dbReference type="ChEBI" id="CHEBI:30616"/>
    </ligand>
</feature>
<feature type="transmembrane region" description="Helical" evidence="11">
    <location>
        <begin position="66"/>
        <end position="85"/>
    </location>
</feature>
<dbReference type="InterPro" id="IPR023836">
    <property type="entry name" value="EccCa-like_Actinobacteria"/>
</dbReference>
<keyword evidence="4" id="KW-0677">Repeat</keyword>
<sequence length="1350" mass="146249">MHPMTRLAFHRPPRFAPPTLSTDPITLPLPPDAGKGAKAGTWVAMILPILSSAGMAGYMITFGRPVLIAFGMVFVVVSIGVTIAMRSQLRSSNRREVRRQRGRYRVHLDEARVKARTSAAVQRTVNALNHPDPVQLWGISTALDRVWERRARDPDFLHVRVGLGRANLTTPVRLSQPLDPLGEYDWGSLTAARRLMSRLGSVEGQPAVVNLGDAGVVSLLGPPERTAGLARSLLCQLAVLHAPDDLLMAVESAGGDWDWAKWLPHTLEPDAAGEAGVRSLVRVDTADLSTYLEQELRARREQQAVQRVQITFDRSQLPRPRHLVVLFTGFQPVSEWGRSELLRSLLAEAGPQYGITAVFLAERESDEPSRVDLRIRLGDDGRATLEGRGELVTAAVDDCVPDAVSAGAAELIARRLAPLRLIDEREQVLTRDVSLTDMLFDGDPLTVDPTTLWVRPDSSRQLRVPIGTDSEGGVVLLDLKEAAQGGAGPHGLVVGATGSGKSELLRTLVTGLALTHSPEVLSFVLIDFKGGAAFAPLSGLPHVSGLITNLVDDQAMISRVHAALLGEQQRRQQMLRDAGDVDSIREYQTRRAAGATKPDGTDLEPMPYLMIIVDEFSELLSGRPELVDLFVQIGRVGRSLGMHLLMATQRLEEGRLRGLDSHLSYRICLRTFSASESRTVIGTTDAYQLPSIPGSAYLKVGESVYLRLRVAHVSAPYLTTAQRTEAGGPVRTVVPFDVGPLPDSAVAPVEDEPDGAPEESGPTELQVLVDRMRPLAAPAHQVWLPPLPPVVPLDLLLGEPAVRPGRGMCAPEWAGGDMKVVVGVLDRPLQQDQQLLMVDFAGTQSNLALVGAPQTGRSTQLRTMMLSAMLTHTPAEMQFYCLDFGGGTLHPFADAPHVGTVAGRGDEELVSRTLAEIRSLIEERERLFRTLGVDSIAEFRARRAAGRLPAGTRTADVFLLIDNWGALRAAFEEADPLVTEIAARGLGVGVHLVLTASRWMEIRPALRDSIGTRIELRLNDPTDSEINRKLAAQIPAGVPGRGLSAPGLYFHLAVPRMDGAESTEGLREAQLAVLAGIVQGWQGPAAPPIRLLPARIALPDVCALPARREGGVPVGVAQSDLGPVDLDLAATDESHLLVFGDSGAGKTSFLHTWITSMVERRSGWDVRFVVVDYRRALLGLVPDEHLGAYAADSETLKVYVEQVSAKLRERLPPPTVTPQQLAARDWWEGPEIYLVVDDYDLVGGGMQSPLRAFADFLPHARDIGFHVVLARRVTGSSRSLMSDVLVNRMQEMGTAGLILSGDRREGTLVGDQRAAVRPPGRGVLVTRRSAPELIQVAYTEDLITTSGAPR</sequence>
<name>A0A8J3ND60_9ACTN</name>
<feature type="domain" description="FtsK" evidence="12">
    <location>
        <begin position="471"/>
        <end position="678"/>
    </location>
</feature>
<dbReference type="GO" id="GO:0003677">
    <property type="term" value="F:DNA binding"/>
    <property type="evidence" value="ECO:0007669"/>
    <property type="project" value="InterPro"/>
</dbReference>
<dbReference type="NCBIfam" id="TIGR03924">
    <property type="entry name" value="T7SS_EccC_a"/>
    <property type="match status" value="1"/>
</dbReference>
<dbReference type="NCBIfam" id="TIGR03925">
    <property type="entry name" value="T7SS_EccC_b"/>
    <property type="match status" value="1"/>
</dbReference>
<gene>
    <name evidence="13" type="ORF">Aru02nite_59080</name>
</gene>